<evidence type="ECO:0000313" key="2">
    <source>
        <dbReference type="EMBL" id="CAG8526992.1"/>
    </source>
</evidence>
<sequence length="142" mass="16184">MKFVNIKDKGYKKVNQRCNEKIKYKSIVKGIKNVSANDQGNQNMKETTKIKDIPEDLDKETFEKANRVEDEMNVEDNVRIMCVERNNKGIESIERSGAIMTCKMDVENNLNKDLETTKPKVSDVNEDKNKDANVAKVGENGV</sequence>
<gene>
    <name evidence="2" type="ORF">GMARGA_LOCUS3437</name>
</gene>
<feature type="compositionally biased region" description="Basic and acidic residues" evidence="1">
    <location>
        <begin position="113"/>
        <end position="133"/>
    </location>
</feature>
<evidence type="ECO:0000313" key="3">
    <source>
        <dbReference type="Proteomes" id="UP000789901"/>
    </source>
</evidence>
<proteinExistence type="predicted"/>
<reference evidence="2 3" key="1">
    <citation type="submission" date="2021-06" db="EMBL/GenBank/DDBJ databases">
        <authorList>
            <person name="Kallberg Y."/>
            <person name="Tangrot J."/>
            <person name="Rosling A."/>
        </authorList>
    </citation>
    <scope>NUCLEOTIDE SEQUENCE [LARGE SCALE GENOMIC DNA]</scope>
    <source>
        <strain evidence="2 3">120-4 pot B 10/14</strain>
    </source>
</reference>
<comment type="caution">
    <text evidence="2">The sequence shown here is derived from an EMBL/GenBank/DDBJ whole genome shotgun (WGS) entry which is preliminary data.</text>
</comment>
<dbReference type="Proteomes" id="UP000789901">
    <property type="component" value="Unassembled WGS sequence"/>
</dbReference>
<protein>
    <submittedName>
        <fullName evidence="2">37020_t:CDS:1</fullName>
    </submittedName>
</protein>
<accession>A0ABM8W524</accession>
<name>A0ABM8W524_GIGMA</name>
<organism evidence="2 3">
    <name type="scientific">Gigaspora margarita</name>
    <dbReference type="NCBI Taxonomy" id="4874"/>
    <lineage>
        <taxon>Eukaryota</taxon>
        <taxon>Fungi</taxon>
        <taxon>Fungi incertae sedis</taxon>
        <taxon>Mucoromycota</taxon>
        <taxon>Glomeromycotina</taxon>
        <taxon>Glomeromycetes</taxon>
        <taxon>Diversisporales</taxon>
        <taxon>Gigasporaceae</taxon>
        <taxon>Gigaspora</taxon>
    </lineage>
</organism>
<evidence type="ECO:0000256" key="1">
    <source>
        <dbReference type="SAM" id="MobiDB-lite"/>
    </source>
</evidence>
<keyword evidence="3" id="KW-1185">Reference proteome</keyword>
<feature type="region of interest" description="Disordered" evidence="1">
    <location>
        <begin position="113"/>
        <end position="142"/>
    </location>
</feature>
<dbReference type="EMBL" id="CAJVQB010001228">
    <property type="protein sequence ID" value="CAG8526992.1"/>
    <property type="molecule type" value="Genomic_DNA"/>
</dbReference>